<dbReference type="InterPro" id="IPR012296">
    <property type="entry name" value="Nuclease_put_TT1808"/>
</dbReference>
<dbReference type="Gene3D" id="3.90.1570.10">
    <property type="entry name" value="tt1808, chain A"/>
    <property type="match status" value="1"/>
</dbReference>
<keyword evidence="3" id="KW-1185">Reference proteome</keyword>
<dbReference type="GO" id="GO:0004519">
    <property type="term" value="F:endonuclease activity"/>
    <property type="evidence" value="ECO:0007669"/>
    <property type="project" value="UniProtKB-KW"/>
</dbReference>
<keyword evidence="2" id="KW-0378">Hydrolase</keyword>
<proteinExistence type="predicted"/>
<dbReference type="AlphaFoldDB" id="A0A923NLJ6"/>
<keyword evidence="2" id="KW-0540">Nuclease</keyword>
<evidence type="ECO:0000313" key="3">
    <source>
        <dbReference type="Proteomes" id="UP000602647"/>
    </source>
</evidence>
<dbReference type="Proteomes" id="UP000602647">
    <property type="component" value="Unassembled WGS sequence"/>
</dbReference>
<dbReference type="RefSeq" id="WP_187303261.1">
    <property type="nucleotide sequence ID" value="NZ_JACRYT010000010.1"/>
</dbReference>
<dbReference type="InterPro" id="IPR008538">
    <property type="entry name" value="Uma2"/>
</dbReference>
<accession>A0A923NLJ6</accession>
<evidence type="ECO:0000313" key="2">
    <source>
        <dbReference type="EMBL" id="MBC6680160.1"/>
    </source>
</evidence>
<organism evidence="2 3">
    <name type="scientific">Zhenpiania hominis</name>
    <dbReference type="NCBI Taxonomy" id="2763644"/>
    <lineage>
        <taxon>Bacteria</taxon>
        <taxon>Bacillati</taxon>
        <taxon>Bacillota</taxon>
        <taxon>Clostridia</taxon>
        <taxon>Peptostreptococcales</taxon>
        <taxon>Anaerovoracaceae</taxon>
        <taxon>Zhenpiania</taxon>
    </lineage>
</organism>
<dbReference type="PANTHER" id="PTHR34107">
    <property type="entry name" value="SLL0198 PROTEIN-RELATED"/>
    <property type="match status" value="1"/>
</dbReference>
<comment type="caution">
    <text evidence="2">The sequence shown here is derived from an EMBL/GenBank/DDBJ whole genome shotgun (WGS) entry which is preliminary data.</text>
</comment>
<dbReference type="EMBL" id="JACRYT010000010">
    <property type="protein sequence ID" value="MBC6680160.1"/>
    <property type="molecule type" value="Genomic_DNA"/>
</dbReference>
<reference evidence="2" key="1">
    <citation type="submission" date="2020-08" db="EMBL/GenBank/DDBJ databases">
        <title>Genome public.</title>
        <authorList>
            <person name="Liu C."/>
            <person name="Sun Q."/>
        </authorList>
    </citation>
    <scope>NUCLEOTIDE SEQUENCE</scope>
    <source>
        <strain evidence="2">BX12</strain>
    </source>
</reference>
<evidence type="ECO:0000259" key="1">
    <source>
        <dbReference type="Pfam" id="PF05685"/>
    </source>
</evidence>
<dbReference type="CDD" id="cd06260">
    <property type="entry name" value="DUF820-like"/>
    <property type="match status" value="1"/>
</dbReference>
<dbReference type="Pfam" id="PF05685">
    <property type="entry name" value="Uma2"/>
    <property type="match status" value="1"/>
</dbReference>
<dbReference type="InterPro" id="IPR011335">
    <property type="entry name" value="Restrct_endonuc-II-like"/>
</dbReference>
<keyword evidence="2" id="KW-0255">Endonuclease</keyword>
<name>A0A923NLJ6_9FIRM</name>
<gene>
    <name evidence="2" type="ORF">H9L42_09975</name>
</gene>
<dbReference type="SUPFAM" id="SSF52980">
    <property type="entry name" value="Restriction endonuclease-like"/>
    <property type="match status" value="1"/>
</dbReference>
<sequence length="179" mass="20754">MALAQEKLYTIDDIYALPDGERAELIEGELYMMTPPGTTHQRIASFLHWAIRNYIQEQNGDCEIFPAPFAVFLNNDEHTYVEPDISVICDKSKLDEKGCNGAPDWVIEIVSPSSKRMDYFIKLFKYQKAGVREYWIVDPGENKVIVYDFENEDMNTYDFEDQIPVNIYDGDLKITMKSE</sequence>
<dbReference type="PANTHER" id="PTHR34107:SF4">
    <property type="entry name" value="SLL1222 PROTEIN"/>
    <property type="match status" value="1"/>
</dbReference>
<protein>
    <submittedName>
        <fullName evidence="2">Uma2 family endonuclease</fullName>
    </submittedName>
</protein>
<feature type="domain" description="Putative restriction endonuclease" evidence="1">
    <location>
        <begin position="13"/>
        <end position="159"/>
    </location>
</feature>